<feature type="domain" description="Sm" evidence="1">
    <location>
        <begin position="10"/>
        <end position="79"/>
    </location>
</feature>
<dbReference type="InterPro" id="IPR050914">
    <property type="entry name" value="snRNP_SmB/NAA38-like"/>
</dbReference>
<evidence type="ECO:0000259" key="1">
    <source>
        <dbReference type="SMART" id="SM00651"/>
    </source>
</evidence>
<evidence type="ECO:0000313" key="3">
    <source>
        <dbReference type="Proteomes" id="UP000001194"/>
    </source>
</evidence>
<gene>
    <name evidence="2" type="ORF">LACBIDRAFT_297858</name>
</gene>
<sequence length="98" mass="10736">MSAPSSHRLARLEGLLRQPLRVTINDGRIFLGTFVGTDKPLNLILINAEEYRVGVGQNGDGRYVGQILVPWRLIEKVEAQEKRSAGFVGRGGGDGTYL</sequence>
<dbReference type="OrthoDB" id="368909at2759"/>
<dbReference type="SUPFAM" id="SSF50182">
    <property type="entry name" value="Sm-like ribonucleoproteins"/>
    <property type="match status" value="1"/>
</dbReference>
<dbReference type="STRING" id="486041.B0DB20"/>
<dbReference type="GO" id="GO:0031417">
    <property type="term" value="C:NatC complex"/>
    <property type="evidence" value="ECO:0007669"/>
    <property type="project" value="InterPro"/>
</dbReference>
<dbReference type="HOGENOM" id="CLU_076902_4_5_1"/>
<reference evidence="2 3" key="1">
    <citation type="journal article" date="2008" name="Nature">
        <title>The genome of Laccaria bicolor provides insights into mycorrhizal symbiosis.</title>
        <authorList>
            <person name="Martin F."/>
            <person name="Aerts A."/>
            <person name="Ahren D."/>
            <person name="Brun A."/>
            <person name="Danchin E.G.J."/>
            <person name="Duchaussoy F."/>
            <person name="Gibon J."/>
            <person name="Kohler A."/>
            <person name="Lindquist E."/>
            <person name="Pereda V."/>
            <person name="Salamov A."/>
            <person name="Shapiro H.J."/>
            <person name="Wuyts J."/>
            <person name="Blaudez D."/>
            <person name="Buee M."/>
            <person name="Brokstein P."/>
            <person name="Canbaeck B."/>
            <person name="Cohen D."/>
            <person name="Courty P.E."/>
            <person name="Coutinho P.M."/>
            <person name="Delaruelle C."/>
            <person name="Detter J.C."/>
            <person name="Deveau A."/>
            <person name="DiFazio S."/>
            <person name="Duplessis S."/>
            <person name="Fraissinet-Tachet L."/>
            <person name="Lucic E."/>
            <person name="Frey-Klett P."/>
            <person name="Fourrey C."/>
            <person name="Feussner I."/>
            <person name="Gay G."/>
            <person name="Grimwood J."/>
            <person name="Hoegger P.J."/>
            <person name="Jain P."/>
            <person name="Kilaru S."/>
            <person name="Labbe J."/>
            <person name="Lin Y.C."/>
            <person name="Legue V."/>
            <person name="Le Tacon F."/>
            <person name="Marmeisse R."/>
            <person name="Melayah D."/>
            <person name="Montanini B."/>
            <person name="Muratet M."/>
            <person name="Nehls U."/>
            <person name="Niculita-Hirzel H."/>
            <person name="Oudot-Le Secq M.P."/>
            <person name="Peter M."/>
            <person name="Quesneville H."/>
            <person name="Rajashekar B."/>
            <person name="Reich M."/>
            <person name="Rouhier N."/>
            <person name="Schmutz J."/>
            <person name="Yin T."/>
            <person name="Chalot M."/>
            <person name="Henrissat B."/>
            <person name="Kuees U."/>
            <person name="Lucas S."/>
            <person name="Van de Peer Y."/>
            <person name="Podila G.K."/>
            <person name="Polle A."/>
            <person name="Pukkila P.J."/>
            <person name="Richardson P.M."/>
            <person name="Rouze P."/>
            <person name="Sanders I.R."/>
            <person name="Stajich J.E."/>
            <person name="Tunlid A."/>
            <person name="Tuskan G."/>
            <person name="Grigoriev I.V."/>
        </authorList>
    </citation>
    <scope>NUCLEOTIDE SEQUENCE [LARGE SCALE GENOMIC DNA]</scope>
    <source>
        <strain evidence="3">S238N-H82 / ATCC MYA-4686</strain>
    </source>
</reference>
<dbReference type="CDD" id="cd06168">
    <property type="entry name" value="LSMD1"/>
    <property type="match status" value="1"/>
</dbReference>
<dbReference type="RefSeq" id="XP_001881379.1">
    <property type="nucleotide sequence ID" value="XM_001881344.1"/>
</dbReference>
<protein>
    <submittedName>
        <fullName evidence="2">Predicted protein</fullName>
    </submittedName>
</protein>
<dbReference type="InterPro" id="IPR034110">
    <property type="entry name" value="LSMD1_Sm"/>
</dbReference>
<name>B0DB20_LACBS</name>
<dbReference type="InterPro" id="IPR010920">
    <property type="entry name" value="LSM_dom_sf"/>
</dbReference>
<dbReference type="EMBL" id="DS547102">
    <property type="protein sequence ID" value="EDR08309.1"/>
    <property type="molecule type" value="Genomic_DNA"/>
</dbReference>
<dbReference type="InterPro" id="IPR001163">
    <property type="entry name" value="Sm_dom_euk/arc"/>
</dbReference>
<dbReference type="InParanoid" id="B0DB20"/>
<evidence type="ECO:0000313" key="2">
    <source>
        <dbReference type="EMBL" id="EDR08309.1"/>
    </source>
</evidence>
<dbReference type="Gene3D" id="2.30.30.100">
    <property type="match status" value="1"/>
</dbReference>
<dbReference type="KEGG" id="lbc:LACBIDRAFT_297858"/>
<dbReference type="SMART" id="SM00651">
    <property type="entry name" value="Sm"/>
    <property type="match status" value="1"/>
</dbReference>
<dbReference type="GeneID" id="6076706"/>
<dbReference type="PANTHER" id="PTHR10701">
    <property type="entry name" value="SMALL NUCLEAR RIBONUCLEOPROTEIN-ASSOCIATED PROTEIN B AND N"/>
    <property type="match status" value="1"/>
</dbReference>
<dbReference type="AlphaFoldDB" id="B0DB20"/>
<organism evidence="3">
    <name type="scientific">Laccaria bicolor (strain S238N-H82 / ATCC MYA-4686)</name>
    <name type="common">Bicoloured deceiver</name>
    <name type="synonym">Laccaria laccata var. bicolor</name>
    <dbReference type="NCBI Taxonomy" id="486041"/>
    <lineage>
        <taxon>Eukaryota</taxon>
        <taxon>Fungi</taxon>
        <taxon>Dikarya</taxon>
        <taxon>Basidiomycota</taxon>
        <taxon>Agaricomycotina</taxon>
        <taxon>Agaricomycetes</taxon>
        <taxon>Agaricomycetidae</taxon>
        <taxon>Agaricales</taxon>
        <taxon>Agaricineae</taxon>
        <taxon>Hydnangiaceae</taxon>
        <taxon>Laccaria</taxon>
    </lineage>
</organism>
<proteinExistence type="predicted"/>
<dbReference type="PANTHER" id="PTHR10701:SF5">
    <property type="entry name" value="N-ALPHA-ACETYLTRANSFERASE 38, NATC AUXILIARY SUBUNIT"/>
    <property type="match status" value="1"/>
</dbReference>
<accession>B0DB20</accession>
<dbReference type="Pfam" id="PF01423">
    <property type="entry name" value="LSM"/>
    <property type="match status" value="1"/>
</dbReference>
<dbReference type="Proteomes" id="UP000001194">
    <property type="component" value="Unassembled WGS sequence"/>
</dbReference>
<keyword evidence="3" id="KW-1185">Reference proteome</keyword>